<gene>
    <name evidence="2" type="ORF">SporoS204_04880</name>
</gene>
<sequence length="306" mass="35704">MQSYIVMQGRTYDEEKELGVLWSLQQDSIGNDHHFWERMKEVCEGDRIFHYVKGDIVAISVAKSSYREERKPSIIPLSDSENANGYLVEVEYHELDQPLTIVDCLDELLPLLPIKYSAFQENGNGNQGYLFPCNEELTIKLVELIADLNIYEIDEEQLEFVMGTVQKTEHDFLIPVLAETESETKTKVRMGHQRFRNELMQLWNDQCALCDIELPELLQASYAKPWKDCTNNERVDPNNGILLCRNHDALYHNGFIAFDGTGKIHISSRIPEGDYEKYGLHSKMRVNRTEKNKPYLKWHKKHMFKE</sequence>
<accession>A0ABM6JTS3</accession>
<keyword evidence="2" id="KW-0540">Nuclease</keyword>
<dbReference type="Proteomes" id="UP000192486">
    <property type="component" value="Chromosome"/>
</dbReference>
<evidence type="ECO:0000259" key="1">
    <source>
        <dbReference type="Pfam" id="PF13391"/>
    </source>
</evidence>
<dbReference type="EMBL" id="CP015108">
    <property type="protein sequence ID" value="ARF13552.1"/>
    <property type="molecule type" value="Genomic_DNA"/>
</dbReference>
<proteinExistence type="predicted"/>
<evidence type="ECO:0000313" key="3">
    <source>
        <dbReference type="Proteomes" id="UP000192486"/>
    </source>
</evidence>
<dbReference type="RefSeq" id="WP_029054482.1">
    <property type="nucleotide sequence ID" value="NZ_CP015108.1"/>
</dbReference>
<reference evidence="2 3" key="1">
    <citation type="submission" date="2016-04" db="EMBL/GenBank/DDBJ databases">
        <title>Comparative Genomics and Epigenetics of Sporosarcina ureae.</title>
        <authorList>
            <person name="Oliver A.S."/>
            <person name="Cooper K.K."/>
        </authorList>
    </citation>
    <scope>NUCLEOTIDE SEQUENCE [LARGE SCALE GENOMIC DNA]</scope>
    <source>
        <strain evidence="2 3">S204</strain>
    </source>
</reference>
<protein>
    <submittedName>
        <fullName evidence="2">Restriction endonuclease</fullName>
    </submittedName>
</protein>
<name>A0ABM6JTS3_SPOUR</name>
<feature type="domain" description="HNH nuclease" evidence="1">
    <location>
        <begin position="207"/>
        <end position="259"/>
    </location>
</feature>
<organism evidence="2 3">
    <name type="scientific">Sporosarcina ureae</name>
    <dbReference type="NCBI Taxonomy" id="1571"/>
    <lineage>
        <taxon>Bacteria</taxon>
        <taxon>Bacillati</taxon>
        <taxon>Bacillota</taxon>
        <taxon>Bacilli</taxon>
        <taxon>Bacillales</taxon>
        <taxon>Caryophanaceae</taxon>
        <taxon>Sporosarcina</taxon>
    </lineage>
</organism>
<keyword evidence="2" id="KW-0378">Hydrolase</keyword>
<dbReference type="InterPro" id="IPR003615">
    <property type="entry name" value="HNH_nuc"/>
</dbReference>
<dbReference type="GO" id="GO:0004519">
    <property type="term" value="F:endonuclease activity"/>
    <property type="evidence" value="ECO:0007669"/>
    <property type="project" value="UniProtKB-KW"/>
</dbReference>
<dbReference type="Pfam" id="PF13391">
    <property type="entry name" value="HNH_2"/>
    <property type="match status" value="1"/>
</dbReference>
<keyword evidence="3" id="KW-1185">Reference proteome</keyword>
<keyword evidence="2" id="KW-0255">Endonuclease</keyword>
<evidence type="ECO:0000313" key="2">
    <source>
        <dbReference type="EMBL" id="ARF13552.1"/>
    </source>
</evidence>